<feature type="compositionally biased region" description="Basic and acidic residues" evidence="1">
    <location>
        <begin position="1"/>
        <end position="10"/>
    </location>
</feature>
<dbReference type="Proteomes" id="UP000585474">
    <property type="component" value="Unassembled WGS sequence"/>
</dbReference>
<evidence type="ECO:0000313" key="3">
    <source>
        <dbReference type="Proteomes" id="UP000585474"/>
    </source>
</evidence>
<dbReference type="AlphaFoldDB" id="A0A7J0FGJ2"/>
<feature type="compositionally biased region" description="Basic and acidic residues" evidence="1">
    <location>
        <begin position="103"/>
        <end position="113"/>
    </location>
</feature>
<feature type="region of interest" description="Disordered" evidence="1">
    <location>
        <begin position="1"/>
        <end position="89"/>
    </location>
</feature>
<proteinExistence type="predicted"/>
<keyword evidence="3" id="KW-1185">Reference proteome</keyword>
<feature type="compositionally biased region" description="Basic and acidic residues" evidence="1">
    <location>
        <begin position="70"/>
        <end position="89"/>
    </location>
</feature>
<accession>A0A7J0FGJ2</accession>
<protein>
    <submittedName>
        <fullName evidence="2">Uncharacterized protein</fullName>
    </submittedName>
</protein>
<comment type="caution">
    <text evidence="2">The sequence shown here is derived from an EMBL/GenBank/DDBJ whole genome shotgun (WGS) entry which is preliminary data.</text>
</comment>
<evidence type="ECO:0000313" key="2">
    <source>
        <dbReference type="EMBL" id="GFY97027.1"/>
    </source>
</evidence>
<organism evidence="2 3">
    <name type="scientific">Actinidia rufa</name>
    <dbReference type="NCBI Taxonomy" id="165716"/>
    <lineage>
        <taxon>Eukaryota</taxon>
        <taxon>Viridiplantae</taxon>
        <taxon>Streptophyta</taxon>
        <taxon>Embryophyta</taxon>
        <taxon>Tracheophyta</taxon>
        <taxon>Spermatophyta</taxon>
        <taxon>Magnoliopsida</taxon>
        <taxon>eudicotyledons</taxon>
        <taxon>Gunneridae</taxon>
        <taxon>Pentapetalae</taxon>
        <taxon>asterids</taxon>
        <taxon>Ericales</taxon>
        <taxon>Actinidiaceae</taxon>
        <taxon>Actinidia</taxon>
    </lineage>
</organism>
<dbReference type="OrthoDB" id="1922492at2759"/>
<feature type="region of interest" description="Disordered" evidence="1">
    <location>
        <begin position="102"/>
        <end position="140"/>
    </location>
</feature>
<dbReference type="EMBL" id="BJWL01000011">
    <property type="protein sequence ID" value="GFY97027.1"/>
    <property type="molecule type" value="Genomic_DNA"/>
</dbReference>
<name>A0A7J0FGJ2_9ERIC</name>
<dbReference type="PANTHER" id="PTHR35469">
    <property type="entry name" value="TRANSMEMBRANE PROTEIN"/>
    <property type="match status" value="1"/>
</dbReference>
<dbReference type="PANTHER" id="PTHR35469:SF4">
    <property type="entry name" value="TRANSMEMBRANE PROTEIN"/>
    <property type="match status" value="1"/>
</dbReference>
<feature type="compositionally biased region" description="Polar residues" evidence="1">
    <location>
        <begin position="30"/>
        <end position="68"/>
    </location>
</feature>
<evidence type="ECO:0000256" key="1">
    <source>
        <dbReference type="SAM" id="MobiDB-lite"/>
    </source>
</evidence>
<sequence length="167" mass="18458">METTEDSGREARRKRIMERGTDRMALITGRIQTLASPSSSPKHAHTQSSPALFFQDQSFPKPSTNPSDQFHLDHEGQEADSDMSTKLKIGDKLTRGNAFNFRGRVEPQLHKCETNTGGAIETPNLETKDEAQPLPVTPRFPKASADEAVFFQKKYAAVNSISSLPGK</sequence>
<reference evidence="2 3" key="1">
    <citation type="submission" date="2019-07" db="EMBL/GenBank/DDBJ databases">
        <title>De Novo Assembly of kiwifruit Actinidia rufa.</title>
        <authorList>
            <person name="Sugita-Konishi S."/>
            <person name="Sato K."/>
            <person name="Mori E."/>
            <person name="Abe Y."/>
            <person name="Kisaki G."/>
            <person name="Hamano K."/>
            <person name="Suezawa K."/>
            <person name="Otani M."/>
            <person name="Fukuda T."/>
            <person name="Manabe T."/>
            <person name="Gomi K."/>
            <person name="Tabuchi M."/>
            <person name="Akimitsu K."/>
            <person name="Kataoka I."/>
        </authorList>
    </citation>
    <scope>NUCLEOTIDE SEQUENCE [LARGE SCALE GENOMIC DNA]</scope>
    <source>
        <strain evidence="3">cv. Fuchu</strain>
    </source>
</reference>
<gene>
    <name evidence="2" type="ORF">Acr_11g0013330</name>
</gene>